<gene>
    <name evidence="11" type="ORF">NA57DRAFT_45850</name>
</gene>
<dbReference type="InterPro" id="IPR042451">
    <property type="entry name" value="ZPR1_A/B_dom"/>
</dbReference>
<evidence type="ECO:0000313" key="11">
    <source>
        <dbReference type="EMBL" id="KAF2094748.1"/>
    </source>
</evidence>
<evidence type="ECO:0000256" key="4">
    <source>
        <dbReference type="ARBA" id="ARBA00022737"/>
    </source>
</evidence>
<dbReference type="Pfam" id="PF22794">
    <property type="entry name" value="jr-ZPR1"/>
    <property type="match status" value="2"/>
</dbReference>
<feature type="compositionally biased region" description="Basic and acidic residues" evidence="9">
    <location>
        <begin position="475"/>
        <end position="502"/>
    </location>
</feature>
<keyword evidence="5" id="KW-0863">Zinc-finger</keyword>
<proteinExistence type="inferred from homology"/>
<dbReference type="GO" id="GO:0005634">
    <property type="term" value="C:nucleus"/>
    <property type="evidence" value="ECO:0007669"/>
    <property type="project" value="UniProtKB-SubCell"/>
</dbReference>
<dbReference type="SMART" id="SM00709">
    <property type="entry name" value="Zpr1"/>
    <property type="match status" value="2"/>
</dbReference>
<dbReference type="FunFam" id="2.60.120.1040:FF:000003">
    <property type="entry name" value="Zinc finger protein zpr1"/>
    <property type="match status" value="1"/>
</dbReference>
<dbReference type="FunFam" id="2.20.25.420:FF:000002">
    <property type="entry name" value="Zinc finger protein ZPR1"/>
    <property type="match status" value="1"/>
</dbReference>
<protein>
    <submittedName>
        <fullName evidence="11">Zf-ZPR1-domain-containing protein</fullName>
    </submittedName>
</protein>
<dbReference type="FunFam" id="2.20.25.420:FF:000001">
    <property type="entry name" value="Zinc finger protein ZPR1"/>
    <property type="match status" value="1"/>
</dbReference>
<comment type="subcellular location">
    <subcellularLocation>
        <location evidence="1">Nucleus</location>
    </subcellularLocation>
</comment>
<evidence type="ECO:0000256" key="9">
    <source>
        <dbReference type="SAM" id="MobiDB-lite"/>
    </source>
</evidence>
<feature type="region of interest" description="Disordered" evidence="9">
    <location>
        <begin position="455"/>
        <end position="502"/>
    </location>
</feature>
<feature type="region of interest" description="Disordered" evidence="9">
    <location>
        <begin position="219"/>
        <end position="250"/>
    </location>
</feature>
<evidence type="ECO:0000313" key="12">
    <source>
        <dbReference type="Proteomes" id="UP000799772"/>
    </source>
</evidence>
<dbReference type="Gene3D" id="2.20.25.420">
    <property type="entry name" value="ZPR1, zinc finger domain"/>
    <property type="match status" value="2"/>
</dbReference>
<evidence type="ECO:0000259" key="10">
    <source>
        <dbReference type="SMART" id="SM00709"/>
    </source>
</evidence>
<dbReference type="Proteomes" id="UP000799772">
    <property type="component" value="Unassembled WGS sequence"/>
</dbReference>
<evidence type="ECO:0000256" key="6">
    <source>
        <dbReference type="ARBA" id="ARBA00022833"/>
    </source>
</evidence>
<comment type="caution">
    <text evidence="11">The sequence shown here is derived from an EMBL/GenBank/DDBJ whole genome shotgun (WGS) entry which is preliminary data.</text>
</comment>
<evidence type="ECO:0000256" key="2">
    <source>
        <dbReference type="ARBA" id="ARBA00008354"/>
    </source>
</evidence>
<organism evidence="11 12">
    <name type="scientific">Rhizodiscina lignyota</name>
    <dbReference type="NCBI Taxonomy" id="1504668"/>
    <lineage>
        <taxon>Eukaryota</taxon>
        <taxon>Fungi</taxon>
        <taxon>Dikarya</taxon>
        <taxon>Ascomycota</taxon>
        <taxon>Pezizomycotina</taxon>
        <taxon>Dothideomycetes</taxon>
        <taxon>Pleosporomycetidae</taxon>
        <taxon>Aulographales</taxon>
        <taxon>Rhizodiscinaceae</taxon>
        <taxon>Rhizodiscina</taxon>
    </lineage>
</organism>
<dbReference type="Pfam" id="PF03367">
    <property type="entry name" value="Zn_ribbon_ZPR1"/>
    <property type="match status" value="2"/>
</dbReference>
<dbReference type="EMBL" id="ML978133">
    <property type="protein sequence ID" value="KAF2094748.1"/>
    <property type="molecule type" value="Genomic_DNA"/>
</dbReference>
<dbReference type="PANTHER" id="PTHR10876">
    <property type="entry name" value="ZINC FINGER PROTEIN ZPR1"/>
    <property type="match status" value="1"/>
</dbReference>
<dbReference type="Gene3D" id="2.60.120.1040">
    <property type="entry name" value="ZPR1, A/B domain"/>
    <property type="match status" value="2"/>
</dbReference>
<dbReference type="FunFam" id="2.60.120.1040:FF:000001">
    <property type="entry name" value="Zinc finger protein ZPR1"/>
    <property type="match status" value="1"/>
</dbReference>
<dbReference type="InterPro" id="IPR004457">
    <property type="entry name" value="Znf_ZPR1"/>
</dbReference>
<sequence length="502" mass="56183">MAAPQRSLAQDLFEDMGRKVAEASKSSFEEDDENSKLVEEIESLCMNCHEQGTTRLLLTRIPFFREIVIMSFSCPHCGFQNSEVQPAGTIQERGTKFTLKVESADDLNRQIIKSDTCTFRIEDIDLEIPPGRGQLTNVEGILTMIATDLQSKQDERKEKIPEVWAQLETVIKTVQDMASGAKLPFTTTLDDPAGNSWIQFSANDSTTKYFRHEYPRSPAQNEALGLGDGSATETAETGPSGEAPGTQTRPEYHASHMYPAMPAEQNVNNVDDDEDIVENQVYSFPAQCPGCTKPCATNMKMVRIPHFKEVIIMSTVCDHCGYRNNEVKTGGEVPELGRRITLRVERPEDLSRDILKSETCGLYCPEIKLSVEPGTLGGRFTTVEGLLRQIRDDLHNNIFSDDDAGGGDSMNADERERWNSFFSDVDSAIEGKEKFTLVLEDPFAASYVQSYADEGADEQLTVEDYERTEQEEEELGLKDIKTDHYEENKKDAGETKEESGER</sequence>
<keyword evidence="3" id="KW-0479">Metal-binding</keyword>
<evidence type="ECO:0000256" key="3">
    <source>
        <dbReference type="ARBA" id="ARBA00022723"/>
    </source>
</evidence>
<feature type="domain" description="Zinc finger ZPR1-type" evidence="10">
    <location>
        <begin position="286"/>
        <end position="450"/>
    </location>
</feature>
<accession>A0A9P4I8C3</accession>
<name>A0A9P4I8C3_9PEZI</name>
<dbReference type="InterPro" id="IPR040141">
    <property type="entry name" value="ZPR1"/>
</dbReference>
<dbReference type="NCBIfam" id="TIGR00310">
    <property type="entry name" value="ZPR1_znf"/>
    <property type="match status" value="2"/>
</dbReference>
<comment type="function">
    <text evidence="8">Acts as a protein folding chaperone for elongation factor 1-alpha.</text>
</comment>
<keyword evidence="6" id="KW-0862">Zinc</keyword>
<keyword evidence="4" id="KW-0677">Repeat</keyword>
<evidence type="ECO:0000256" key="7">
    <source>
        <dbReference type="ARBA" id="ARBA00023242"/>
    </source>
</evidence>
<evidence type="ECO:0000256" key="8">
    <source>
        <dbReference type="ARBA" id="ARBA00054139"/>
    </source>
</evidence>
<evidence type="ECO:0000256" key="5">
    <source>
        <dbReference type="ARBA" id="ARBA00022771"/>
    </source>
</evidence>
<dbReference type="AlphaFoldDB" id="A0A9P4I8C3"/>
<keyword evidence="12" id="KW-1185">Reference proteome</keyword>
<evidence type="ECO:0000256" key="1">
    <source>
        <dbReference type="ARBA" id="ARBA00004123"/>
    </source>
</evidence>
<dbReference type="OrthoDB" id="308464at2759"/>
<dbReference type="InterPro" id="IPR042452">
    <property type="entry name" value="ZPR1_Znf1/2"/>
</dbReference>
<reference evidence="11" key="1">
    <citation type="journal article" date="2020" name="Stud. Mycol.">
        <title>101 Dothideomycetes genomes: a test case for predicting lifestyles and emergence of pathogens.</title>
        <authorList>
            <person name="Haridas S."/>
            <person name="Albert R."/>
            <person name="Binder M."/>
            <person name="Bloem J."/>
            <person name="Labutti K."/>
            <person name="Salamov A."/>
            <person name="Andreopoulos B."/>
            <person name="Baker S."/>
            <person name="Barry K."/>
            <person name="Bills G."/>
            <person name="Bluhm B."/>
            <person name="Cannon C."/>
            <person name="Castanera R."/>
            <person name="Culley D."/>
            <person name="Daum C."/>
            <person name="Ezra D."/>
            <person name="Gonzalez J."/>
            <person name="Henrissat B."/>
            <person name="Kuo A."/>
            <person name="Liang C."/>
            <person name="Lipzen A."/>
            <person name="Lutzoni F."/>
            <person name="Magnuson J."/>
            <person name="Mondo S."/>
            <person name="Nolan M."/>
            <person name="Ohm R."/>
            <person name="Pangilinan J."/>
            <person name="Park H.-J."/>
            <person name="Ramirez L."/>
            <person name="Alfaro M."/>
            <person name="Sun H."/>
            <person name="Tritt A."/>
            <person name="Yoshinaga Y."/>
            <person name="Zwiers L.-H."/>
            <person name="Turgeon B."/>
            <person name="Goodwin S."/>
            <person name="Spatafora J."/>
            <person name="Crous P."/>
            <person name="Grigoriev I."/>
        </authorList>
    </citation>
    <scope>NUCLEOTIDE SEQUENCE</scope>
    <source>
        <strain evidence="11">CBS 133067</strain>
    </source>
</reference>
<dbReference type="InterPro" id="IPR056180">
    <property type="entry name" value="ZPR1_jr_dom"/>
</dbReference>
<feature type="domain" description="Zinc finger ZPR1-type" evidence="10">
    <location>
        <begin position="43"/>
        <end position="200"/>
    </location>
</feature>
<keyword evidence="7" id="KW-0539">Nucleus</keyword>
<dbReference type="GO" id="GO:0008270">
    <property type="term" value="F:zinc ion binding"/>
    <property type="evidence" value="ECO:0007669"/>
    <property type="project" value="UniProtKB-KW"/>
</dbReference>
<comment type="similarity">
    <text evidence="2">Belongs to the ZPR1 family.</text>
</comment>
<dbReference type="PANTHER" id="PTHR10876:SF0">
    <property type="entry name" value="ZINC FINGER PROTEIN ZPR1"/>
    <property type="match status" value="1"/>
</dbReference>